<evidence type="ECO:0000313" key="2">
    <source>
        <dbReference type="EMBL" id="KIM33941.1"/>
    </source>
</evidence>
<name>A0A0C3BR54_SERVB</name>
<evidence type="ECO:0000313" key="3">
    <source>
        <dbReference type="Proteomes" id="UP000054097"/>
    </source>
</evidence>
<feature type="region of interest" description="Disordered" evidence="1">
    <location>
        <begin position="23"/>
        <end position="44"/>
    </location>
</feature>
<dbReference type="AlphaFoldDB" id="A0A0C3BR54"/>
<evidence type="ECO:0000256" key="1">
    <source>
        <dbReference type="SAM" id="MobiDB-lite"/>
    </source>
</evidence>
<organism evidence="2 3">
    <name type="scientific">Serendipita vermifera MAFF 305830</name>
    <dbReference type="NCBI Taxonomy" id="933852"/>
    <lineage>
        <taxon>Eukaryota</taxon>
        <taxon>Fungi</taxon>
        <taxon>Dikarya</taxon>
        <taxon>Basidiomycota</taxon>
        <taxon>Agaricomycotina</taxon>
        <taxon>Agaricomycetes</taxon>
        <taxon>Sebacinales</taxon>
        <taxon>Serendipitaceae</taxon>
        <taxon>Serendipita</taxon>
    </lineage>
</organism>
<dbReference type="EMBL" id="KN824277">
    <property type="protein sequence ID" value="KIM33941.1"/>
    <property type="molecule type" value="Genomic_DNA"/>
</dbReference>
<dbReference type="HOGENOM" id="CLU_1563821_0_0_1"/>
<keyword evidence="3" id="KW-1185">Reference proteome</keyword>
<accession>A0A0C3BR54</accession>
<dbReference type="OrthoDB" id="3226250at2759"/>
<protein>
    <submittedName>
        <fullName evidence="2">Uncharacterized protein</fullName>
    </submittedName>
</protein>
<reference evidence="2 3" key="1">
    <citation type="submission" date="2014-04" db="EMBL/GenBank/DDBJ databases">
        <authorList>
            <consortium name="DOE Joint Genome Institute"/>
            <person name="Kuo A."/>
            <person name="Zuccaro A."/>
            <person name="Kohler A."/>
            <person name="Nagy L.G."/>
            <person name="Floudas D."/>
            <person name="Copeland A."/>
            <person name="Barry K.W."/>
            <person name="Cichocki N."/>
            <person name="Veneault-Fourrey C."/>
            <person name="LaButti K."/>
            <person name="Lindquist E.A."/>
            <person name="Lipzen A."/>
            <person name="Lundell T."/>
            <person name="Morin E."/>
            <person name="Murat C."/>
            <person name="Sun H."/>
            <person name="Tunlid A."/>
            <person name="Henrissat B."/>
            <person name="Grigoriev I.V."/>
            <person name="Hibbett D.S."/>
            <person name="Martin F."/>
            <person name="Nordberg H.P."/>
            <person name="Cantor M.N."/>
            <person name="Hua S.X."/>
        </authorList>
    </citation>
    <scope>NUCLEOTIDE SEQUENCE [LARGE SCALE GENOMIC DNA]</scope>
    <source>
        <strain evidence="2 3">MAFF 305830</strain>
    </source>
</reference>
<sequence>MEIDAANFEPSIIDDTAAPYHIEPDLKATPDSPTGHAKSAPTRHSIVEHQTNLPVEMSSYPILSDADAMHFLSKVPSALFDPPILPPDCQWVCPVPGCLSLFDLKGKLPRQVLEHLTFDEIEFLKTRGFTSKSHRAISIFLVLVDIHYNQHLMDLGIVADSKVSRIHEATR</sequence>
<reference evidence="3" key="2">
    <citation type="submission" date="2015-01" db="EMBL/GenBank/DDBJ databases">
        <title>Evolutionary Origins and Diversification of the Mycorrhizal Mutualists.</title>
        <authorList>
            <consortium name="DOE Joint Genome Institute"/>
            <consortium name="Mycorrhizal Genomics Consortium"/>
            <person name="Kohler A."/>
            <person name="Kuo A."/>
            <person name="Nagy L.G."/>
            <person name="Floudas D."/>
            <person name="Copeland A."/>
            <person name="Barry K.W."/>
            <person name="Cichocki N."/>
            <person name="Veneault-Fourrey C."/>
            <person name="LaButti K."/>
            <person name="Lindquist E.A."/>
            <person name="Lipzen A."/>
            <person name="Lundell T."/>
            <person name="Morin E."/>
            <person name="Murat C."/>
            <person name="Riley R."/>
            <person name="Ohm R."/>
            <person name="Sun H."/>
            <person name="Tunlid A."/>
            <person name="Henrissat B."/>
            <person name="Grigoriev I.V."/>
            <person name="Hibbett D.S."/>
            <person name="Martin F."/>
        </authorList>
    </citation>
    <scope>NUCLEOTIDE SEQUENCE [LARGE SCALE GENOMIC DNA]</scope>
    <source>
        <strain evidence="3">MAFF 305830</strain>
    </source>
</reference>
<proteinExistence type="predicted"/>
<dbReference type="Proteomes" id="UP000054097">
    <property type="component" value="Unassembled WGS sequence"/>
</dbReference>
<gene>
    <name evidence="2" type="ORF">M408DRAFT_88006</name>
</gene>